<keyword evidence="6" id="KW-1185">Reference proteome</keyword>
<feature type="compositionally biased region" description="Gly residues" evidence="2">
    <location>
        <begin position="234"/>
        <end position="249"/>
    </location>
</feature>
<evidence type="ECO:0000256" key="3">
    <source>
        <dbReference type="SAM" id="SignalP"/>
    </source>
</evidence>
<sequence length="440" mass="44608">MAALVALLCLACSAVPALGQFSWTQVADQGSPSKGDGTFYGQQDNQDAAGACSYSANFANSNSLPWSKGTDMTVALNDAQWAGGAGCGLCVRFRGTGAGIGTTPISTSEWKTGFVNNRCPECSHGDLDLNHRGDGRWKIEWYAVPCPVGDTNIRYDIVVSSQYWFSLVISNTRVPVAGVEIKLGGSWVPLKRSSNNQWPYYNTNGPWQSSFPMPIRITSAAGEAIEDSIPSAKGGDGTKQFGGAGGASGGNSTSYNSTNSSSSSPAASSPASSPAGSSPASSPSPAADSSKSNSSSPGSPAASSSPPASPAGSSPAWSPSPAADSSKNSSSSPSPAAATAPASSNSSSSSSPLPAGTVKMYIEDYGQCGGNALDCGKGSTTPCISASWPTAVCKSSGWSCNRYDDGLFQCQPPKSGASTSSSSNYAVTAVGGRRRLMMTA</sequence>
<feature type="domain" description="Expansin-like EG45" evidence="4">
    <location>
        <begin position="49"/>
        <end position="127"/>
    </location>
</feature>
<accession>A0ABP1FKB2</accession>
<dbReference type="SUPFAM" id="SSF49590">
    <property type="entry name" value="PHL pollen allergen"/>
    <property type="match status" value="1"/>
</dbReference>
<dbReference type="EMBL" id="CAXHTA020000001">
    <property type="protein sequence ID" value="CAL5218467.1"/>
    <property type="molecule type" value="Genomic_DNA"/>
</dbReference>
<evidence type="ECO:0000259" key="4">
    <source>
        <dbReference type="PROSITE" id="PS50842"/>
    </source>
</evidence>
<feature type="compositionally biased region" description="Low complexity" evidence="2">
    <location>
        <begin position="250"/>
        <end position="353"/>
    </location>
</feature>
<keyword evidence="1 3" id="KW-0732">Signal</keyword>
<evidence type="ECO:0000256" key="1">
    <source>
        <dbReference type="ARBA" id="ARBA00022729"/>
    </source>
</evidence>
<dbReference type="InterPro" id="IPR036749">
    <property type="entry name" value="Expansin_CBD_sf"/>
</dbReference>
<dbReference type="InterPro" id="IPR007112">
    <property type="entry name" value="Expansin/allergen_DPBB_dom"/>
</dbReference>
<dbReference type="InterPro" id="IPR036908">
    <property type="entry name" value="RlpA-like_sf"/>
</dbReference>
<dbReference type="Proteomes" id="UP001497392">
    <property type="component" value="Unassembled WGS sequence"/>
</dbReference>
<dbReference type="PANTHER" id="PTHR31836">
    <property type="match status" value="1"/>
</dbReference>
<name>A0ABP1FKB2_9CHLO</name>
<dbReference type="Gene3D" id="2.40.40.10">
    <property type="entry name" value="RlpA-like domain"/>
    <property type="match status" value="1"/>
</dbReference>
<evidence type="ECO:0000313" key="6">
    <source>
        <dbReference type="Proteomes" id="UP001497392"/>
    </source>
</evidence>
<comment type="caution">
    <text evidence="5">The sequence shown here is derived from an EMBL/GenBank/DDBJ whole genome shotgun (WGS) entry which is preliminary data.</text>
</comment>
<evidence type="ECO:0000313" key="5">
    <source>
        <dbReference type="EMBL" id="CAL5218467.1"/>
    </source>
</evidence>
<dbReference type="InterPro" id="IPR051477">
    <property type="entry name" value="Expansin_CellWall"/>
</dbReference>
<evidence type="ECO:0000256" key="2">
    <source>
        <dbReference type="SAM" id="MobiDB-lite"/>
    </source>
</evidence>
<reference evidence="5 6" key="1">
    <citation type="submission" date="2024-06" db="EMBL/GenBank/DDBJ databases">
        <authorList>
            <person name="Kraege A."/>
            <person name="Thomma B."/>
        </authorList>
    </citation>
    <scope>NUCLEOTIDE SEQUENCE [LARGE SCALE GENOMIC DNA]</scope>
</reference>
<feature type="chain" id="PRO_5046574271" evidence="3">
    <location>
        <begin position="20"/>
        <end position="440"/>
    </location>
</feature>
<proteinExistence type="predicted"/>
<dbReference type="PANTHER" id="PTHR31836:SF21">
    <property type="entry name" value="EXPANSIN-LIKE PROTEIN 7"/>
    <property type="match status" value="1"/>
</dbReference>
<dbReference type="SUPFAM" id="SSF50685">
    <property type="entry name" value="Barwin-like endoglucanases"/>
    <property type="match status" value="1"/>
</dbReference>
<organism evidence="5 6">
    <name type="scientific">Coccomyxa viridis</name>
    <dbReference type="NCBI Taxonomy" id="1274662"/>
    <lineage>
        <taxon>Eukaryota</taxon>
        <taxon>Viridiplantae</taxon>
        <taxon>Chlorophyta</taxon>
        <taxon>core chlorophytes</taxon>
        <taxon>Trebouxiophyceae</taxon>
        <taxon>Trebouxiophyceae incertae sedis</taxon>
        <taxon>Coccomyxaceae</taxon>
        <taxon>Coccomyxa</taxon>
    </lineage>
</organism>
<feature type="signal peptide" evidence="3">
    <location>
        <begin position="1"/>
        <end position="19"/>
    </location>
</feature>
<feature type="region of interest" description="Disordered" evidence="2">
    <location>
        <begin position="227"/>
        <end position="353"/>
    </location>
</feature>
<gene>
    <name evidence="5" type="primary">g150</name>
    <name evidence="5" type="ORF">VP750_LOCUS126</name>
</gene>
<protein>
    <submittedName>
        <fullName evidence="5">G150 protein</fullName>
    </submittedName>
</protein>
<dbReference type="CDD" id="cd22271">
    <property type="entry name" value="DPBB_EXP_N-like"/>
    <property type="match status" value="1"/>
</dbReference>
<dbReference type="PROSITE" id="PS50842">
    <property type="entry name" value="EXPANSIN_EG45"/>
    <property type="match status" value="1"/>
</dbReference>
<dbReference type="Gene3D" id="2.60.40.760">
    <property type="entry name" value="Expansin, cellulose-binding-like domain"/>
    <property type="match status" value="1"/>
</dbReference>